<dbReference type="PATRIC" id="fig|1710896.3.peg.2963"/>
<dbReference type="AlphaFoldDB" id="A0A1B7X5W8"/>
<evidence type="ECO:0000313" key="2">
    <source>
        <dbReference type="EMBL" id="OBQ44779.1"/>
    </source>
</evidence>
<comment type="caution">
    <text evidence="2">The sequence shown here is derived from an EMBL/GenBank/DDBJ whole genome shotgun (WGS) entry which is preliminary data.</text>
</comment>
<feature type="signal peptide" evidence="1">
    <location>
        <begin position="1"/>
        <end position="24"/>
    </location>
</feature>
<evidence type="ECO:0000256" key="1">
    <source>
        <dbReference type="SAM" id="SignalP"/>
    </source>
</evidence>
<organism evidence="2 3">
    <name type="scientific">Aphanizomenon flos-aquae WA102</name>
    <dbReference type="NCBI Taxonomy" id="1710896"/>
    <lineage>
        <taxon>Bacteria</taxon>
        <taxon>Bacillati</taxon>
        <taxon>Cyanobacteriota</taxon>
        <taxon>Cyanophyceae</taxon>
        <taxon>Nostocales</taxon>
        <taxon>Aphanizomenonaceae</taxon>
        <taxon>Aphanizomenon</taxon>
    </lineage>
</organism>
<keyword evidence="1" id="KW-0732">Signal</keyword>
<name>A0A1B7X5W8_APHFL</name>
<dbReference type="Proteomes" id="UP000092093">
    <property type="component" value="Unassembled WGS sequence"/>
</dbReference>
<dbReference type="EMBL" id="LJOW01000015">
    <property type="protein sequence ID" value="OBQ44779.1"/>
    <property type="molecule type" value="Genomic_DNA"/>
</dbReference>
<protein>
    <recommendedName>
        <fullName evidence="4">TEK-like protein</fullName>
    </recommendedName>
</protein>
<sequence>MKTTSNKVLKAAAIASLLAGSAIAGSFISTESAQAQTTVQAQDSQSRVSGALTSVLSNGVTNSFAAEIVYPQNDFTSDGTVTLSVTYATVVGTTAASGDISQVAITNAKMVGVATAYTSGKTVEAATARAIDAAASTSANRFGDINGIVKSWRGSNGLD</sequence>
<proteinExistence type="predicted"/>
<accession>A0A1B7X5W8</accession>
<evidence type="ECO:0000313" key="3">
    <source>
        <dbReference type="Proteomes" id="UP000092093"/>
    </source>
</evidence>
<evidence type="ECO:0008006" key="4">
    <source>
        <dbReference type="Google" id="ProtNLM"/>
    </source>
</evidence>
<feature type="chain" id="PRO_5008600395" description="TEK-like protein" evidence="1">
    <location>
        <begin position="25"/>
        <end position="159"/>
    </location>
</feature>
<gene>
    <name evidence="2" type="ORF">AN484_05470</name>
</gene>
<reference evidence="2 3" key="1">
    <citation type="submission" date="2015-09" db="EMBL/GenBank/DDBJ databases">
        <title>Aphanizomenon flos-aquae WA102.</title>
        <authorList>
            <person name="Driscoll C."/>
        </authorList>
    </citation>
    <scope>NUCLEOTIDE SEQUENCE [LARGE SCALE GENOMIC DNA]</scope>
    <source>
        <strain evidence="2">WA102</strain>
    </source>
</reference>